<protein>
    <recommendedName>
        <fullName evidence="2">Peptidase M56 domain-containing protein</fullName>
    </recommendedName>
</protein>
<feature type="transmembrane region" description="Helical" evidence="1">
    <location>
        <begin position="12"/>
        <end position="29"/>
    </location>
</feature>
<dbReference type="Pfam" id="PF05569">
    <property type="entry name" value="Peptidase_M56"/>
    <property type="match status" value="1"/>
</dbReference>
<evidence type="ECO:0000313" key="4">
    <source>
        <dbReference type="Proteomes" id="UP000037392"/>
    </source>
</evidence>
<keyword evidence="1" id="KW-0812">Transmembrane</keyword>
<proteinExistence type="predicted"/>
<keyword evidence="1" id="KW-0472">Membrane</keyword>
<dbReference type="PATRIC" id="fig|742734.4.peg.4006"/>
<organism evidence="3 4">
    <name type="scientific">[Clostridium] citroniae WAL-19142</name>
    <dbReference type="NCBI Taxonomy" id="742734"/>
    <lineage>
        <taxon>Bacteria</taxon>
        <taxon>Bacillati</taxon>
        <taxon>Bacillota</taxon>
        <taxon>Clostridia</taxon>
        <taxon>Lachnospirales</taxon>
        <taxon>Lachnospiraceae</taxon>
        <taxon>Enterocloster</taxon>
    </lineage>
</organism>
<feature type="domain" description="Peptidase M56" evidence="2">
    <location>
        <begin position="8"/>
        <end position="316"/>
    </location>
</feature>
<name>A0A0J9EN15_9FIRM</name>
<feature type="transmembrane region" description="Helical" evidence="1">
    <location>
        <begin position="328"/>
        <end position="350"/>
    </location>
</feature>
<evidence type="ECO:0000256" key="1">
    <source>
        <dbReference type="SAM" id="Phobius"/>
    </source>
</evidence>
<comment type="caution">
    <text evidence="3">The sequence shown here is derived from an EMBL/GenBank/DDBJ whole genome shotgun (WGS) entry which is preliminary data.</text>
</comment>
<dbReference type="PANTHER" id="PTHR34978:SF3">
    <property type="entry name" value="SLR0241 PROTEIN"/>
    <property type="match status" value="1"/>
</dbReference>
<keyword evidence="1" id="KW-1133">Transmembrane helix</keyword>
<evidence type="ECO:0000313" key="3">
    <source>
        <dbReference type="EMBL" id="KMW17085.1"/>
    </source>
</evidence>
<dbReference type="AlphaFoldDB" id="A0A0J9EN15"/>
<dbReference type="Proteomes" id="UP000037392">
    <property type="component" value="Unassembled WGS sequence"/>
</dbReference>
<dbReference type="PANTHER" id="PTHR34978">
    <property type="entry name" value="POSSIBLE SENSOR-TRANSDUCER PROTEIN BLAR"/>
    <property type="match status" value="1"/>
</dbReference>
<dbReference type="CDD" id="cd07341">
    <property type="entry name" value="M56_BlaR1_MecR1_like"/>
    <property type="match status" value="1"/>
</dbReference>
<reference evidence="3 4" key="1">
    <citation type="submission" date="2011-04" db="EMBL/GenBank/DDBJ databases">
        <title>The Genome Sequence of Clostridium citroniae WAL-19142.</title>
        <authorList>
            <consortium name="The Broad Institute Genome Sequencing Platform"/>
            <person name="Earl A."/>
            <person name="Ward D."/>
            <person name="Feldgarden M."/>
            <person name="Gevers D."/>
            <person name="Warren Y.A."/>
            <person name="Tyrrell K.L."/>
            <person name="Citron D.M."/>
            <person name="Goldstein E.J."/>
            <person name="Daigneault M."/>
            <person name="Allen-Vercoe E."/>
            <person name="Young S.K."/>
            <person name="Zeng Q."/>
            <person name="Gargeya S."/>
            <person name="Fitzgerald M."/>
            <person name="Haas B."/>
            <person name="Abouelleil A."/>
            <person name="Alvarado L."/>
            <person name="Arachchi H.M."/>
            <person name="Berlin A."/>
            <person name="Brown A."/>
            <person name="Chapman S.B."/>
            <person name="Chen Z."/>
            <person name="Dunbar C."/>
            <person name="Freedman E."/>
            <person name="Gearin G."/>
            <person name="Gellesch M."/>
            <person name="Goldberg J."/>
            <person name="Griggs A."/>
            <person name="Gujja S."/>
            <person name="Heilman E.R."/>
            <person name="Heiman D."/>
            <person name="Howarth C."/>
            <person name="Larson L."/>
            <person name="Lui A."/>
            <person name="MacDonald P.J."/>
            <person name="Mehta T."/>
            <person name="Montmayeur A."/>
            <person name="Murphy C."/>
            <person name="Neiman D."/>
            <person name="Pearson M."/>
            <person name="Priest M."/>
            <person name="Roberts A."/>
            <person name="Saif S."/>
            <person name="Shea T."/>
            <person name="Shenoy N."/>
            <person name="Sisk P."/>
            <person name="Stolte C."/>
            <person name="Sykes S."/>
            <person name="White J."/>
            <person name="Yandava C."/>
            <person name="Wortman J."/>
            <person name="Nusbaum C."/>
            <person name="Birren B."/>
        </authorList>
    </citation>
    <scope>NUCLEOTIDE SEQUENCE [LARGE SCALE GENOMIC DNA]</scope>
    <source>
        <strain evidence="3 4">WAL-19142</strain>
    </source>
</reference>
<dbReference type="EMBL" id="ADLK01000028">
    <property type="protein sequence ID" value="KMW17085.1"/>
    <property type="molecule type" value="Genomic_DNA"/>
</dbReference>
<dbReference type="OrthoDB" id="9770467at2"/>
<accession>A0A0J9EN15</accession>
<sequence length="467" mass="52283">MNDMLKLCLSLSLSGSILILVLFLCRPLFKSNMSKVWQYYIWLIVIARLLLPFAPEHSLVGNFFRNHDRAVLRSEGSRLPGLHFVPQAGDEAAPNDLPTDPPAEEESYFPLRIIQGCLLTLAQNRGIIWLAAALMLLIRKITIYQSFIKYIKAGRSPVDDLRLLEQLGQAAEEAKIHGAVELYINPLISSPLLIGFFHPCIVLPGTDYPDLDLQYTIKHELTHHKRKDMFYKWLMQTTICLHWFNPLVYLMAQDVNRLCELSCDEMIIRHLDKSAMRDYGNTLLGAVKTKGNYQNPLASVTLNESRELLKERLDAIMNFKRPSKMKKILSFLLTLTICFGGVFTGAYAAVPDQLQGNVSGQEASAEEAAQKEAGDVVINLSSNGQNAITKSGSFEVNHNQALTLVIQSDIKGGTVDLFLFSPDNKEQRITLGGSDETKTIDLSAGRWAYNCTGFFESGRITIIGEIK</sequence>
<evidence type="ECO:0000259" key="2">
    <source>
        <dbReference type="Pfam" id="PF05569"/>
    </source>
</evidence>
<dbReference type="InterPro" id="IPR052173">
    <property type="entry name" value="Beta-lactam_resp_regulator"/>
</dbReference>
<feature type="transmembrane region" description="Helical" evidence="1">
    <location>
        <begin position="36"/>
        <end position="54"/>
    </location>
</feature>
<gene>
    <name evidence="3" type="ORF">HMPREF9470_03738</name>
</gene>
<dbReference type="InterPro" id="IPR008756">
    <property type="entry name" value="Peptidase_M56"/>
</dbReference>